<dbReference type="InterPro" id="IPR014729">
    <property type="entry name" value="Rossmann-like_a/b/a_fold"/>
</dbReference>
<dbReference type="RefSeq" id="WP_075050071.1">
    <property type="nucleotide sequence ID" value="NZ_CP006867.1"/>
</dbReference>
<gene>
    <name evidence="5" type="ORF">EYM_05830</name>
</gene>
<name>A0A0U3FNH4_9CREN</name>
<feature type="domain" description="Cytidyltransferase-like" evidence="3">
    <location>
        <begin position="85"/>
        <end position="215"/>
    </location>
</feature>
<dbReference type="PANTHER" id="PTHR43793:SF1">
    <property type="entry name" value="FAD SYNTHASE"/>
    <property type="match status" value="1"/>
</dbReference>
<dbReference type="AlphaFoldDB" id="A0A0U3FNH4"/>
<dbReference type="InterPro" id="IPR050385">
    <property type="entry name" value="Archaeal_FAD_synthase"/>
</dbReference>
<evidence type="ECO:0000259" key="3">
    <source>
        <dbReference type="Pfam" id="PF01467"/>
    </source>
</evidence>
<dbReference type="InterPro" id="IPR004821">
    <property type="entry name" value="Cyt_trans-like"/>
</dbReference>
<dbReference type="OrthoDB" id="1912at2157"/>
<dbReference type="GeneID" id="30680548"/>
<dbReference type="EMBL" id="CP006867">
    <property type="protein sequence ID" value="ALU11887.1"/>
    <property type="molecule type" value="Genomic_DNA"/>
</dbReference>
<keyword evidence="1 5" id="KW-0808">Transferase</keyword>
<dbReference type="InterPro" id="IPR036809">
    <property type="entry name" value="AF1782-like_sf"/>
</dbReference>
<evidence type="ECO:0000259" key="4">
    <source>
        <dbReference type="Pfam" id="PF04010"/>
    </source>
</evidence>
<dbReference type="Gene3D" id="3.40.50.620">
    <property type="entry name" value="HUPs"/>
    <property type="match status" value="1"/>
</dbReference>
<sequence>MSCERARKYLEGLRGALKSLNFSDDVEKVVDLARRYVDDTEYYVNKGDCETALVTASYAEGLLDALRLIGKANFQWKREERPKVLVGGTFDLLHPGHVELLKEASKYGDVIAVVARDENVRKIRGRDPVLPQEQRAYMLSSIKYVKEAMVGEEDPLESILKVKPDIVFLGPDQFWKEEELKRRLRERGLEVEVIRMKEKKCIPRGICSSRKIVERVLELFCGKKSRE</sequence>
<dbReference type="SUPFAM" id="SSF52374">
    <property type="entry name" value="Nucleotidylyl transferase"/>
    <property type="match status" value="1"/>
</dbReference>
<reference evidence="5 6" key="1">
    <citation type="submission" date="2013-11" db="EMBL/GenBank/DDBJ databases">
        <title>Comparative genomics of Ignicoccus.</title>
        <authorList>
            <person name="Podar M."/>
        </authorList>
    </citation>
    <scope>NUCLEOTIDE SEQUENCE [LARGE SCALE GENOMIC DNA]</scope>
    <source>
        <strain evidence="5 6">DSM 13165</strain>
    </source>
</reference>
<dbReference type="NCBIfam" id="TIGR00125">
    <property type="entry name" value="cyt_tran_rel"/>
    <property type="match status" value="1"/>
</dbReference>
<evidence type="ECO:0000313" key="5">
    <source>
        <dbReference type="EMBL" id="ALU11887.1"/>
    </source>
</evidence>
<dbReference type="KEGG" id="iis:EYM_05830"/>
<organism evidence="5 6">
    <name type="scientific">Ignicoccus islandicus DSM 13165</name>
    <dbReference type="NCBI Taxonomy" id="940295"/>
    <lineage>
        <taxon>Archaea</taxon>
        <taxon>Thermoproteota</taxon>
        <taxon>Thermoprotei</taxon>
        <taxon>Desulfurococcales</taxon>
        <taxon>Desulfurococcaceae</taxon>
        <taxon>Ignicoccus</taxon>
    </lineage>
</organism>
<dbReference type="Gene3D" id="1.20.1270.90">
    <property type="entry name" value="AF1782-like"/>
    <property type="match status" value="1"/>
</dbReference>
<keyword evidence="6" id="KW-1185">Reference proteome</keyword>
<evidence type="ECO:0000313" key="6">
    <source>
        <dbReference type="Proteomes" id="UP000060778"/>
    </source>
</evidence>
<dbReference type="Proteomes" id="UP000060778">
    <property type="component" value="Chromosome"/>
</dbReference>
<dbReference type="Pfam" id="PF01467">
    <property type="entry name" value="CTP_transf_like"/>
    <property type="match status" value="1"/>
</dbReference>
<accession>A0A0U3FNH4</accession>
<evidence type="ECO:0000256" key="2">
    <source>
        <dbReference type="ARBA" id="ARBA00022695"/>
    </source>
</evidence>
<dbReference type="GO" id="GO:0016779">
    <property type="term" value="F:nucleotidyltransferase activity"/>
    <property type="evidence" value="ECO:0007669"/>
    <property type="project" value="UniProtKB-KW"/>
</dbReference>
<dbReference type="SUPFAM" id="SSF158372">
    <property type="entry name" value="AF1782-like"/>
    <property type="match status" value="1"/>
</dbReference>
<dbReference type="PANTHER" id="PTHR43793">
    <property type="entry name" value="FAD SYNTHASE"/>
    <property type="match status" value="1"/>
</dbReference>
<dbReference type="STRING" id="940295.EYM_05830"/>
<protein>
    <submittedName>
        <fullName evidence="5">Cytidyltransferase</fullName>
    </submittedName>
</protein>
<keyword evidence="2" id="KW-0548">Nucleotidyltransferase</keyword>
<evidence type="ECO:0000256" key="1">
    <source>
        <dbReference type="ARBA" id="ARBA00022679"/>
    </source>
</evidence>
<dbReference type="InterPro" id="IPR023140">
    <property type="entry name" value="DUF357"/>
</dbReference>
<dbReference type="Pfam" id="PF04010">
    <property type="entry name" value="DUF357"/>
    <property type="match status" value="1"/>
</dbReference>
<feature type="domain" description="DUF357" evidence="4">
    <location>
        <begin position="8"/>
        <end position="70"/>
    </location>
</feature>
<proteinExistence type="predicted"/>